<name>A0A1I7Y8X4_9BILA</name>
<keyword evidence="1" id="KW-0732">Signal</keyword>
<accession>A0A1I7Y8X4</accession>
<dbReference type="AlphaFoldDB" id="A0A1I7Y8X4"/>
<dbReference type="WBParaSite" id="L893_g13840.t1">
    <property type="protein sequence ID" value="L893_g13840.t1"/>
    <property type="gene ID" value="L893_g13840"/>
</dbReference>
<dbReference type="Pfam" id="PF00396">
    <property type="entry name" value="Granulin"/>
    <property type="match status" value="1"/>
</dbReference>
<evidence type="ECO:0000256" key="1">
    <source>
        <dbReference type="SAM" id="SignalP"/>
    </source>
</evidence>
<dbReference type="Proteomes" id="UP000095287">
    <property type="component" value="Unplaced"/>
</dbReference>
<organism evidence="3 4">
    <name type="scientific">Steinernema glaseri</name>
    <dbReference type="NCBI Taxonomy" id="37863"/>
    <lineage>
        <taxon>Eukaryota</taxon>
        <taxon>Metazoa</taxon>
        <taxon>Ecdysozoa</taxon>
        <taxon>Nematoda</taxon>
        <taxon>Chromadorea</taxon>
        <taxon>Rhabditida</taxon>
        <taxon>Tylenchina</taxon>
        <taxon>Panagrolaimomorpha</taxon>
        <taxon>Strongyloidoidea</taxon>
        <taxon>Steinernematidae</taxon>
        <taxon>Steinernema</taxon>
    </lineage>
</organism>
<feature type="chain" id="PRO_5009311850" evidence="1">
    <location>
        <begin position="20"/>
        <end position="95"/>
    </location>
</feature>
<evidence type="ECO:0000313" key="4">
    <source>
        <dbReference type="WBParaSite" id="L893_g13840.t1"/>
    </source>
</evidence>
<protein>
    <submittedName>
        <fullName evidence="4">GRANULINS domain-containing protein</fullName>
    </submittedName>
</protein>
<reference evidence="4" key="1">
    <citation type="submission" date="2016-11" db="UniProtKB">
        <authorList>
            <consortium name="WormBaseParasite"/>
        </authorList>
    </citation>
    <scope>IDENTIFICATION</scope>
</reference>
<evidence type="ECO:0000259" key="2">
    <source>
        <dbReference type="Pfam" id="PF00396"/>
    </source>
</evidence>
<sequence>MKAFSIVLLLAIVASGAAGHCGVWETMCAKGCCPYVNAVCCPDKVLGMCCRPGQRCQYTRNFWYCVQDDEGRIHPAINLVSTSGRNSTDSDVFLS</sequence>
<evidence type="ECO:0000313" key="3">
    <source>
        <dbReference type="Proteomes" id="UP000095287"/>
    </source>
</evidence>
<keyword evidence="3" id="KW-1185">Reference proteome</keyword>
<feature type="signal peptide" evidence="1">
    <location>
        <begin position="1"/>
        <end position="19"/>
    </location>
</feature>
<proteinExistence type="predicted"/>
<feature type="domain" description="Granulins" evidence="2">
    <location>
        <begin position="29"/>
        <end position="60"/>
    </location>
</feature>
<dbReference type="InterPro" id="IPR000118">
    <property type="entry name" value="Granulin"/>
</dbReference>